<evidence type="ECO:0000256" key="1">
    <source>
        <dbReference type="SAM" id="Phobius"/>
    </source>
</evidence>
<keyword evidence="1" id="KW-0812">Transmembrane</keyword>
<dbReference type="EMBL" id="LC506465">
    <property type="protein sequence ID" value="BBO53980.1"/>
    <property type="molecule type" value="Genomic_DNA"/>
</dbReference>
<keyword evidence="1" id="KW-0472">Membrane</keyword>
<accession>A0A5K7XZ60</accession>
<proteinExistence type="predicted"/>
<evidence type="ECO:0000313" key="2">
    <source>
        <dbReference type="EMBL" id="BBO53980.1"/>
    </source>
</evidence>
<name>A0A5K7XZ60_9VIRU</name>
<protein>
    <submittedName>
        <fullName evidence="2">Uncharacterized protein</fullName>
    </submittedName>
</protein>
<sequence>MSSFVTLVIIFIVVVIVVIFCRLLVKCAVSINTLPVNPNQGIHEGRRGGISYIPPLSSHENDLTAPPPVYNTLPSCIDLLSAPPPAYEECVVKIDSKES</sequence>
<keyword evidence="1" id="KW-1133">Transmembrane helix</keyword>
<reference evidence="2" key="1">
    <citation type="journal article" date="2020" name="Sci. Rep.">
        <title>A novel Asfarvirus-like virus identified as a potential cause of mass mortality of abalone.</title>
        <authorList>
            <person name="Matsuyama T."/>
            <person name="Takano T."/>
            <person name="Nishiki I."/>
            <person name="Fujiwara A."/>
            <person name="Kiryu I."/>
            <person name="Inada M."/>
            <person name="Sakai T."/>
            <person name="Terashima S."/>
            <person name="Matsuura Y."/>
            <person name="Isowa K."/>
            <person name="Nakayasu C."/>
        </authorList>
    </citation>
    <scope>NUCLEOTIDE SEQUENCE</scope>
</reference>
<feature type="transmembrane region" description="Helical" evidence="1">
    <location>
        <begin position="6"/>
        <end position="25"/>
    </location>
</feature>
<organism evidence="2">
    <name type="scientific">Abalone asfa-like virus</name>
    <dbReference type="NCBI Taxonomy" id="2839893"/>
    <lineage>
        <taxon>Viruses</taxon>
        <taxon>Varidnaviria</taxon>
        <taxon>Bamfordvirae</taxon>
        <taxon>Nucleocytoviricota</taxon>
        <taxon>Pokkesviricetes</taxon>
        <taxon>Asfuvirales</taxon>
        <taxon>Asfarviridae</taxon>
    </lineage>
</organism>